<gene>
    <name evidence="1" type="ORF">DERYTH_LOCUS16342</name>
</gene>
<reference evidence="1" key="1">
    <citation type="submission" date="2021-06" db="EMBL/GenBank/DDBJ databases">
        <authorList>
            <person name="Kallberg Y."/>
            <person name="Tangrot J."/>
            <person name="Rosling A."/>
        </authorList>
    </citation>
    <scope>NUCLEOTIDE SEQUENCE</scope>
    <source>
        <strain evidence="1">MA453B</strain>
    </source>
</reference>
<dbReference type="OrthoDB" id="2435299at2759"/>
<name>A0A9N9NMD8_9GLOM</name>
<accession>A0A9N9NMD8</accession>
<evidence type="ECO:0000313" key="2">
    <source>
        <dbReference type="Proteomes" id="UP000789405"/>
    </source>
</evidence>
<dbReference type="AlphaFoldDB" id="A0A9N9NMD8"/>
<evidence type="ECO:0000313" key="1">
    <source>
        <dbReference type="EMBL" id="CAG8744867.1"/>
    </source>
</evidence>
<dbReference type="Proteomes" id="UP000789405">
    <property type="component" value="Unassembled WGS sequence"/>
</dbReference>
<proteinExistence type="predicted"/>
<organism evidence="1 2">
    <name type="scientific">Dentiscutata erythropus</name>
    <dbReference type="NCBI Taxonomy" id="1348616"/>
    <lineage>
        <taxon>Eukaryota</taxon>
        <taxon>Fungi</taxon>
        <taxon>Fungi incertae sedis</taxon>
        <taxon>Mucoromycota</taxon>
        <taxon>Glomeromycotina</taxon>
        <taxon>Glomeromycetes</taxon>
        <taxon>Diversisporales</taxon>
        <taxon>Gigasporaceae</taxon>
        <taxon>Dentiscutata</taxon>
    </lineage>
</organism>
<comment type="caution">
    <text evidence="1">The sequence shown here is derived from an EMBL/GenBank/DDBJ whole genome shotgun (WGS) entry which is preliminary data.</text>
</comment>
<protein>
    <submittedName>
        <fullName evidence="1">3306_t:CDS:1</fullName>
    </submittedName>
</protein>
<sequence>PPPPKKQKSQDKRLLDKNATKKLTSSYTDMINCDNSNQESMQDSSNLIQDLALDADNNNITELSNNERLEELDILQKPDKLQGISSEFEAAVWLAKHPHILDLAMIANLKSKAKTLFLQTKNNTPTFYTKLVFAICGISKADKKIPALIKKNTLGNFVHEAIKRIITSKLEKTDMKIALRSCDTITVDLQIPTILGIVTRLSVQDLLKYKTS</sequence>
<keyword evidence="2" id="KW-1185">Reference proteome</keyword>
<dbReference type="EMBL" id="CAJVPY010014146">
    <property type="protein sequence ID" value="CAG8744867.1"/>
    <property type="molecule type" value="Genomic_DNA"/>
</dbReference>
<feature type="non-terminal residue" evidence="1">
    <location>
        <position position="1"/>
    </location>
</feature>